<gene>
    <name evidence="1" type="ORF">AA0113_g4788</name>
</gene>
<name>A0A4V1X6P8_9PLEO</name>
<organism evidence="1 2">
    <name type="scientific">Alternaria arborescens</name>
    <dbReference type="NCBI Taxonomy" id="156630"/>
    <lineage>
        <taxon>Eukaryota</taxon>
        <taxon>Fungi</taxon>
        <taxon>Dikarya</taxon>
        <taxon>Ascomycota</taxon>
        <taxon>Pezizomycotina</taxon>
        <taxon>Dothideomycetes</taxon>
        <taxon>Pleosporomycetidae</taxon>
        <taxon>Pleosporales</taxon>
        <taxon>Pleosporineae</taxon>
        <taxon>Pleosporaceae</taxon>
        <taxon>Alternaria</taxon>
        <taxon>Alternaria sect. Alternaria</taxon>
    </lineage>
</organism>
<protein>
    <submittedName>
        <fullName evidence="1">Uncharacterized protein</fullName>
    </submittedName>
</protein>
<reference evidence="2" key="1">
    <citation type="journal article" date="2019" name="bioRxiv">
        <title>Genomics, evolutionary history and diagnostics of the Alternaria alternata species group including apple and Asian pear pathotypes.</title>
        <authorList>
            <person name="Armitage A.D."/>
            <person name="Cockerton H.M."/>
            <person name="Sreenivasaprasad S."/>
            <person name="Woodhall J.W."/>
            <person name="Lane C.R."/>
            <person name="Harrison R.J."/>
            <person name="Clarkson J.P."/>
        </authorList>
    </citation>
    <scope>NUCLEOTIDE SEQUENCE [LARGE SCALE GENOMIC DNA]</scope>
    <source>
        <strain evidence="2">RGR 97.0016</strain>
    </source>
</reference>
<keyword evidence="2" id="KW-1185">Reference proteome</keyword>
<dbReference type="AlphaFoldDB" id="A0A4V1X6P8"/>
<comment type="caution">
    <text evidence="1">The sequence shown here is derived from an EMBL/GenBank/DDBJ whole genome shotgun (WGS) entry which is preliminary data.</text>
</comment>
<accession>A0A4V1X6P8</accession>
<sequence length="116" mass="13129">MFESFGDAQIVVKPSGLILAVGRPCNLATLLWFCGTYSAPTDDLVSATKRSPKAKRFRRAESMNFTADDVRIASRPVLLWKALRLRNLDDALSRYPKPEEVVDESYCYQLSMPQKK</sequence>
<dbReference type="EMBL" id="PEJP01000016">
    <property type="protein sequence ID" value="RYO67238.1"/>
    <property type="molecule type" value="Genomic_DNA"/>
</dbReference>
<evidence type="ECO:0000313" key="1">
    <source>
        <dbReference type="EMBL" id="RYO67238.1"/>
    </source>
</evidence>
<evidence type="ECO:0000313" key="2">
    <source>
        <dbReference type="Proteomes" id="UP000293823"/>
    </source>
</evidence>
<proteinExistence type="predicted"/>
<dbReference type="Proteomes" id="UP000293823">
    <property type="component" value="Unassembled WGS sequence"/>
</dbReference>